<dbReference type="Pfam" id="PF22675">
    <property type="entry name" value="KH-I_KHDC4-BBP"/>
    <property type="match status" value="1"/>
</dbReference>
<sequence length="415" mass="46042">MVPTKGSDQGVEIASEDNSRLPTAEPHRNESLSSEEVVKKICFASGCDVASQPISGDAAIPDQEYLDQLIRDKGDLRSMHAAPFRHLSRLIDREIARVVAAMSAQVHTDDSVEEEHGDKVCLTEMILVPVDRYPRYNFVGRILGPRGMTAKQLEEDTGCKIMVRGRGSSRMNGSRRERSNDTEPLHVLIQCEDYEKRAQQKMRNAVEAINQLLHPPPEGKDELKRKQLIELSIINGTYRPTSATKGALRSSETTRPSSPAHFSPTMDNSSYTEQARLLSQFAEAAKQGKKSEVEDQYAALAQMLTTINPMQQQQANNVNCNYYDYYKNLLSCTLSDPAFLSNLLQSLDLYGLGVRQGMHHPAQHHHHLVGQPIPPNPVPHANLHQYLTAAAMLNSAPFPNDGSGDGPKNKIRNSA</sequence>
<dbReference type="InterPro" id="IPR032377">
    <property type="entry name" value="STAR_dimer"/>
</dbReference>
<gene>
    <name evidence="4" type="ORF">CYNAS_LOCUS14729</name>
</gene>
<accession>A0AA36H293</accession>
<evidence type="ECO:0000313" key="4">
    <source>
        <dbReference type="EMBL" id="CAJ0602746.1"/>
    </source>
</evidence>
<dbReference type="SMART" id="SM00322">
    <property type="entry name" value="KH"/>
    <property type="match status" value="1"/>
</dbReference>
<dbReference type="PANTHER" id="PTHR11208:SF147">
    <property type="entry name" value="RNA-BINDING PROTEIN ASD-2"/>
    <property type="match status" value="1"/>
</dbReference>
<keyword evidence="5" id="KW-1185">Reference proteome</keyword>
<feature type="region of interest" description="Disordered" evidence="2">
    <location>
        <begin position="1"/>
        <end position="32"/>
    </location>
</feature>
<dbReference type="GO" id="GO:0003729">
    <property type="term" value="F:mRNA binding"/>
    <property type="evidence" value="ECO:0007669"/>
    <property type="project" value="TreeGrafter"/>
</dbReference>
<dbReference type="InterPro" id="IPR045071">
    <property type="entry name" value="BBP-like"/>
</dbReference>
<evidence type="ECO:0000256" key="2">
    <source>
        <dbReference type="SAM" id="MobiDB-lite"/>
    </source>
</evidence>
<dbReference type="PANTHER" id="PTHR11208">
    <property type="entry name" value="RNA-BINDING PROTEIN RELATED"/>
    <property type="match status" value="1"/>
</dbReference>
<evidence type="ECO:0000313" key="5">
    <source>
        <dbReference type="Proteomes" id="UP001176961"/>
    </source>
</evidence>
<dbReference type="GO" id="GO:0048024">
    <property type="term" value="P:regulation of mRNA splicing, via spliceosome"/>
    <property type="evidence" value="ECO:0007669"/>
    <property type="project" value="TreeGrafter"/>
</dbReference>
<dbReference type="Proteomes" id="UP001176961">
    <property type="component" value="Unassembled WGS sequence"/>
</dbReference>
<feature type="compositionally biased region" description="Polar residues" evidence="2">
    <location>
        <begin position="242"/>
        <end position="257"/>
    </location>
</feature>
<evidence type="ECO:0000259" key="3">
    <source>
        <dbReference type="SMART" id="SM00322"/>
    </source>
</evidence>
<dbReference type="SUPFAM" id="SSF54791">
    <property type="entry name" value="Eukaryotic type KH-domain (KH-domain type I)"/>
    <property type="match status" value="1"/>
</dbReference>
<dbReference type="GO" id="GO:0005634">
    <property type="term" value="C:nucleus"/>
    <property type="evidence" value="ECO:0007669"/>
    <property type="project" value="TreeGrafter"/>
</dbReference>
<feature type="domain" description="K Homology" evidence="3">
    <location>
        <begin position="120"/>
        <end position="214"/>
    </location>
</feature>
<dbReference type="Gene3D" id="3.30.1370.10">
    <property type="entry name" value="K Homology domain, type 1"/>
    <property type="match status" value="1"/>
</dbReference>
<proteinExistence type="predicted"/>
<name>A0AA36H293_CYLNA</name>
<evidence type="ECO:0000256" key="1">
    <source>
        <dbReference type="ARBA" id="ARBA00022884"/>
    </source>
</evidence>
<dbReference type="EMBL" id="CATQJL010000305">
    <property type="protein sequence ID" value="CAJ0602746.1"/>
    <property type="molecule type" value="Genomic_DNA"/>
</dbReference>
<dbReference type="AlphaFoldDB" id="A0AA36H293"/>
<dbReference type="InterPro" id="IPR004087">
    <property type="entry name" value="KH_dom"/>
</dbReference>
<dbReference type="Pfam" id="PF16544">
    <property type="entry name" value="STAR_dimer"/>
    <property type="match status" value="1"/>
</dbReference>
<comment type="caution">
    <text evidence="4">The sequence shown here is derived from an EMBL/GenBank/DDBJ whole genome shotgun (WGS) entry which is preliminary data.</text>
</comment>
<organism evidence="4 5">
    <name type="scientific">Cylicocyclus nassatus</name>
    <name type="common">Nematode worm</name>
    <dbReference type="NCBI Taxonomy" id="53992"/>
    <lineage>
        <taxon>Eukaryota</taxon>
        <taxon>Metazoa</taxon>
        <taxon>Ecdysozoa</taxon>
        <taxon>Nematoda</taxon>
        <taxon>Chromadorea</taxon>
        <taxon>Rhabditida</taxon>
        <taxon>Rhabditina</taxon>
        <taxon>Rhabditomorpha</taxon>
        <taxon>Strongyloidea</taxon>
        <taxon>Strongylidae</taxon>
        <taxon>Cylicocyclus</taxon>
    </lineage>
</organism>
<dbReference type="InterPro" id="IPR036612">
    <property type="entry name" value="KH_dom_type_1_sf"/>
</dbReference>
<dbReference type="InterPro" id="IPR055256">
    <property type="entry name" value="KH_1_KHDC4/BBP-like"/>
</dbReference>
<protein>
    <recommendedName>
        <fullName evidence="3">K Homology domain-containing protein</fullName>
    </recommendedName>
</protein>
<keyword evidence="1" id="KW-0694">RNA-binding</keyword>
<feature type="region of interest" description="Disordered" evidence="2">
    <location>
        <begin position="242"/>
        <end position="268"/>
    </location>
</feature>
<reference evidence="4" key="1">
    <citation type="submission" date="2023-07" db="EMBL/GenBank/DDBJ databases">
        <authorList>
            <consortium name="CYATHOMIX"/>
        </authorList>
    </citation>
    <scope>NUCLEOTIDE SEQUENCE</scope>
    <source>
        <strain evidence="4">N/A</strain>
    </source>
</reference>